<dbReference type="Proteomes" id="UP000311713">
    <property type="component" value="Unassembled WGS sequence"/>
</dbReference>
<sequence length="309" mass="32174">MNTAIRAGAFGAGVALTFGAAFGVGRLVGSPVDDKPPAAHHGDEAAPDAHGEGAGGHATPGGLQISERGYTLVPPEEPPAAGEPTDLAFRIEGPDGAPLTSYQVSHEKKLHLIVVRRDLTGFQHLHPELGPDGTWSVPLLLEEAGTYRMFADFLPEGEEDGLTLGADLAVAGTHTPEPLPEPAATAAVDDYTVTLEPADGDEVRAGAETALTWHVHRDGEPVTDLEPYLGAHGHLVALRAGDLGYLHAHPRGEPGDGTTPAGPGTTFHTTVPSAGDYRLYLDFQHEGRVRTAEFTLRVDAGAGAQGHGH</sequence>
<organism evidence="2 3">
    <name type="scientific">Streptomyces sedi</name>
    <dbReference type="NCBI Taxonomy" id="555059"/>
    <lineage>
        <taxon>Bacteria</taxon>
        <taxon>Bacillati</taxon>
        <taxon>Actinomycetota</taxon>
        <taxon>Actinomycetes</taxon>
        <taxon>Kitasatosporales</taxon>
        <taxon>Streptomycetaceae</taxon>
        <taxon>Streptomyces</taxon>
    </lineage>
</organism>
<comment type="caution">
    <text evidence="2">The sequence shown here is derived from an EMBL/GenBank/DDBJ whole genome shotgun (WGS) entry which is preliminary data.</text>
</comment>
<protein>
    <recommendedName>
        <fullName evidence="4">Heavy-metal-associated domain-containing protein</fullName>
    </recommendedName>
</protein>
<feature type="region of interest" description="Disordered" evidence="1">
    <location>
        <begin position="33"/>
        <end position="82"/>
    </location>
</feature>
<evidence type="ECO:0000313" key="3">
    <source>
        <dbReference type="Proteomes" id="UP000311713"/>
    </source>
</evidence>
<name>A0A5C4V8M3_9ACTN</name>
<accession>A0A5C4V8M3</accession>
<dbReference type="RefSeq" id="WP_139641943.1">
    <property type="nucleotide sequence ID" value="NZ_BAAAZS010000025.1"/>
</dbReference>
<evidence type="ECO:0000256" key="1">
    <source>
        <dbReference type="SAM" id="MobiDB-lite"/>
    </source>
</evidence>
<dbReference type="OrthoDB" id="128043at2"/>
<feature type="compositionally biased region" description="Basic and acidic residues" evidence="1">
    <location>
        <begin position="33"/>
        <end position="51"/>
    </location>
</feature>
<dbReference type="EMBL" id="VDGT01000004">
    <property type="protein sequence ID" value="TNM32177.1"/>
    <property type="molecule type" value="Genomic_DNA"/>
</dbReference>
<gene>
    <name evidence="2" type="ORF">FH715_07185</name>
</gene>
<proteinExistence type="predicted"/>
<evidence type="ECO:0000313" key="2">
    <source>
        <dbReference type="EMBL" id="TNM32177.1"/>
    </source>
</evidence>
<evidence type="ECO:0008006" key="4">
    <source>
        <dbReference type="Google" id="ProtNLM"/>
    </source>
</evidence>
<reference evidence="2 3" key="1">
    <citation type="submission" date="2019-06" db="EMBL/GenBank/DDBJ databases">
        <title>Draft genome of Streptomyces sedi sp. JCM16909.</title>
        <authorList>
            <person name="Klykleung N."/>
            <person name="Tanasupawat S."/>
            <person name="Kudo T."/>
            <person name="Yuki M."/>
            <person name="Ohkuma M."/>
        </authorList>
    </citation>
    <scope>NUCLEOTIDE SEQUENCE [LARGE SCALE GENOMIC DNA]</scope>
    <source>
        <strain evidence="2 3">JCM 16909</strain>
    </source>
</reference>
<dbReference type="AlphaFoldDB" id="A0A5C4V8M3"/>
<keyword evidence="3" id="KW-1185">Reference proteome</keyword>